<keyword evidence="7" id="KW-0472">Membrane</keyword>
<dbReference type="FunFam" id="3.30.200.20:FF:000180">
    <property type="entry name" value="serine/threonine-protein kinase STY46-like"/>
    <property type="match status" value="1"/>
</dbReference>
<feature type="transmembrane region" description="Helical" evidence="7">
    <location>
        <begin position="464"/>
        <end position="488"/>
    </location>
</feature>
<keyword evidence="2" id="KW-0808">Transferase</keyword>
<evidence type="ECO:0000256" key="2">
    <source>
        <dbReference type="ARBA" id="ARBA00022679"/>
    </source>
</evidence>
<dbReference type="CDD" id="cd13999">
    <property type="entry name" value="STKc_MAP3K-like"/>
    <property type="match status" value="1"/>
</dbReference>
<keyword evidence="7" id="KW-1133">Transmembrane helix</keyword>
<dbReference type="InterPro" id="IPR000719">
    <property type="entry name" value="Prot_kinase_dom"/>
</dbReference>
<dbReference type="PANTHER" id="PTHR44329">
    <property type="entry name" value="SERINE/THREONINE-PROTEIN KINASE TNNI3K-RELATED"/>
    <property type="match status" value="1"/>
</dbReference>
<dbReference type="Pfam" id="PF07714">
    <property type="entry name" value="PK_Tyr_Ser-Thr"/>
    <property type="match status" value="1"/>
</dbReference>
<feature type="domain" description="Protein kinase" evidence="8">
    <location>
        <begin position="564"/>
        <end position="826"/>
    </location>
</feature>
<dbReference type="GO" id="GO:0005524">
    <property type="term" value="F:ATP binding"/>
    <property type="evidence" value="ECO:0007669"/>
    <property type="project" value="UniProtKB-UniRule"/>
</dbReference>
<dbReference type="EMBL" id="HBHZ01002557">
    <property type="protein sequence ID" value="CAE0188915.1"/>
    <property type="molecule type" value="Transcribed_RNA"/>
</dbReference>
<dbReference type="SUPFAM" id="SSF56112">
    <property type="entry name" value="Protein kinase-like (PK-like)"/>
    <property type="match status" value="1"/>
</dbReference>
<keyword evidence="1" id="KW-0723">Serine/threonine-protein kinase</keyword>
<dbReference type="PRINTS" id="PR00109">
    <property type="entry name" value="TYRKINASE"/>
</dbReference>
<dbReference type="PROSITE" id="PS50011">
    <property type="entry name" value="PROTEIN_KINASE_DOM"/>
    <property type="match status" value="1"/>
</dbReference>
<keyword evidence="4" id="KW-0418">Kinase</keyword>
<dbReference type="InterPro" id="IPR001245">
    <property type="entry name" value="Ser-Thr/Tyr_kinase_cat_dom"/>
</dbReference>
<dbReference type="GO" id="GO:0004674">
    <property type="term" value="F:protein serine/threonine kinase activity"/>
    <property type="evidence" value="ECO:0007669"/>
    <property type="project" value="UniProtKB-KW"/>
</dbReference>
<dbReference type="Gene3D" id="3.30.200.20">
    <property type="entry name" value="Phosphorylase Kinase, domain 1"/>
    <property type="match status" value="1"/>
</dbReference>
<evidence type="ECO:0000256" key="3">
    <source>
        <dbReference type="ARBA" id="ARBA00022741"/>
    </source>
</evidence>
<dbReference type="SMART" id="SM00220">
    <property type="entry name" value="S_TKc"/>
    <property type="match status" value="1"/>
</dbReference>
<evidence type="ECO:0000256" key="5">
    <source>
        <dbReference type="ARBA" id="ARBA00022840"/>
    </source>
</evidence>
<dbReference type="InterPro" id="IPR011009">
    <property type="entry name" value="Kinase-like_dom_sf"/>
</dbReference>
<dbReference type="Gene3D" id="1.10.510.10">
    <property type="entry name" value="Transferase(Phosphotransferase) domain 1"/>
    <property type="match status" value="1"/>
</dbReference>
<dbReference type="InterPro" id="IPR051681">
    <property type="entry name" value="Ser/Thr_Kinases-Pseudokinases"/>
</dbReference>
<reference evidence="9" key="1">
    <citation type="submission" date="2021-01" db="EMBL/GenBank/DDBJ databases">
        <authorList>
            <person name="Corre E."/>
            <person name="Pelletier E."/>
            <person name="Niang G."/>
            <person name="Scheremetjew M."/>
            <person name="Finn R."/>
            <person name="Kale V."/>
            <person name="Holt S."/>
            <person name="Cochrane G."/>
            <person name="Meng A."/>
            <person name="Brown T."/>
            <person name="Cohen L."/>
        </authorList>
    </citation>
    <scope>NUCLEOTIDE SEQUENCE</scope>
    <source>
        <strain evidence="9">RCC1871</strain>
    </source>
</reference>
<dbReference type="InterPro" id="IPR017441">
    <property type="entry name" value="Protein_kinase_ATP_BS"/>
</dbReference>
<dbReference type="Gene3D" id="2.60.40.290">
    <property type="match status" value="1"/>
</dbReference>
<keyword evidence="7" id="KW-0812">Transmembrane</keyword>
<proteinExistence type="predicted"/>
<dbReference type="AlphaFoldDB" id="A0A7S3CA76"/>
<evidence type="ECO:0000256" key="4">
    <source>
        <dbReference type="ARBA" id="ARBA00022777"/>
    </source>
</evidence>
<protein>
    <recommendedName>
        <fullName evidence="8">Protein kinase domain-containing protein</fullName>
    </recommendedName>
</protein>
<keyword evidence="3 6" id="KW-0547">Nucleotide-binding</keyword>
<sequence>MKTPRRRGGGGRARRRGRLRGSFTTPAIALFLALALFLAFACFSGSARAQELNETVEQDDENLFETNALECEIELTYSASAINMPKFDATFAIRNNRPTELSAWQVVWRYENEKLIPGSVEGAILLATGTSNGGPARVVNTRNNAPITPFSTKGFTFTAYSTLVETEARNTSRAPSSVSVNGLQCAPIYPSKGLGGVRDDFSDEVLRVEECVPPMEANDSEVLFLPSCEQAYCCGLITPSGTTEAQQEVEDLQNDEARKSLLPEGQVIAEGNEIAWTDCSMNATVVVVQNSTGGDESPLTAAMIEPGGYFGLCTNTSVGPLFGEDFFDFYMLANEDQAVSLNVAVGISTQGPRTTLQQLIEVEEPLYAVTDLNEGGMWKHVTMDLNELGVPGWGFFGIKNTEGGQAIPIFLYDMGLYASVDEAVGKAQPPESLSWEYLKSNANLTGIAELVEESDQGAADGDNAFLPAILFAASAVVVIMVVAVAISLTVRSRQQKKGNVERSDSNLSALSARSLFERLDLRGLKDAIVKRYDRKSGQGVGPSVLMEEGAPQDGVFNINFDKEIQLQEILGSGGFGTVHKATWRGDDVAVKIMHGMTEGSKMLDTFKKEIFLLSRLHHPGIINFLGASLEPPNVCIVQELAQRGSLYTLLHGDGSENRPMKYVELLQYGLDIADAMAYLHPTVVHRDLKSQNVLLDSNMRAKVCDFGIAKFKDKTLLTTVNSQAGTPAYMAPELFAAGEISEKVDVFSYGVLLWECFTGCVPWGELSTPMQVIFAVGVQKQRLPIPPHCPTFLSNLMQDCWKQEAEERPSFSQILTWMEIEYDKYVAAKSLMVAEGIESARDRSSRG</sequence>
<evidence type="ECO:0000256" key="7">
    <source>
        <dbReference type="SAM" id="Phobius"/>
    </source>
</evidence>
<dbReference type="InterPro" id="IPR008271">
    <property type="entry name" value="Ser/Thr_kinase_AS"/>
</dbReference>
<evidence type="ECO:0000256" key="6">
    <source>
        <dbReference type="PROSITE-ProRule" id="PRU10141"/>
    </source>
</evidence>
<organism evidence="9">
    <name type="scientific">Chloropicon roscoffensis</name>
    <dbReference type="NCBI Taxonomy" id="1461544"/>
    <lineage>
        <taxon>Eukaryota</taxon>
        <taxon>Viridiplantae</taxon>
        <taxon>Chlorophyta</taxon>
        <taxon>Chloropicophyceae</taxon>
        <taxon>Chloropicales</taxon>
        <taxon>Chloropicaceae</taxon>
        <taxon>Chloropicon</taxon>
    </lineage>
</organism>
<dbReference type="InterPro" id="IPR012291">
    <property type="entry name" value="CBM2_carb-bd_dom_sf"/>
</dbReference>
<dbReference type="PROSITE" id="PS00108">
    <property type="entry name" value="PROTEIN_KINASE_ST"/>
    <property type="match status" value="1"/>
</dbReference>
<dbReference type="GO" id="GO:0030247">
    <property type="term" value="F:polysaccharide binding"/>
    <property type="evidence" value="ECO:0007669"/>
    <property type="project" value="InterPro"/>
</dbReference>
<evidence type="ECO:0000256" key="1">
    <source>
        <dbReference type="ARBA" id="ARBA00022527"/>
    </source>
</evidence>
<evidence type="ECO:0000259" key="8">
    <source>
        <dbReference type="PROSITE" id="PS50011"/>
    </source>
</evidence>
<gene>
    <name evidence="9" type="ORF">CROS1456_LOCUS1986</name>
</gene>
<evidence type="ECO:0000313" key="9">
    <source>
        <dbReference type="EMBL" id="CAE0188915.1"/>
    </source>
</evidence>
<dbReference type="GO" id="GO:0004553">
    <property type="term" value="F:hydrolase activity, hydrolyzing O-glycosyl compounds"/>
    <property type="evidence" value="ECO:0007669"/>
    <property type="project" value="InterPro"/>
</dbReference>
<name>A0A7S3CA76_9CHLO</name>
<dbReference type="PROSITE" id="PS00107">
    <property type="entry name" value="PROTEIN_KINASE_ATP"/>
    <property type="match status" value="1"/>
</dbReference>
<keyword evidence="5 6" id="KW-0067">ATP-binding</keyword>
<feature type="binding site" evidence="6">
    <location>
        <position position="591"/>
    </location>
    <ligand>
        <name>ATP</name>
        <dbReference type="ChEBI" id="CHEBI:30616"/>
    </ligand>
</feature>
<accession>A0A7S3CA76</accession>
<dbReference type="PANTHER" id="PTHR44329:SF298">
    <property type="entry name" value="MIXED LINEAGE KINASE DOMAIN-LIKE PROTEIN"/>
    <property type="match status" value="1"/>
</dbReference>